<dbReference type="Proteomes" id="UP001215078">
    <property type="component" value="Unassembled WGS sequence"/>
</dbReference>
<protein>
    <recommendedName>
        <fullName evidence="4">ABC transporter ATP-binding protein</fullName>
    </recommendedName>
</protein>
<gene>
    <name evidence="2" type="ORF">PQ628_25725</name>
</gene>
<evidence type="ECO:0008006" key="4">
    <source>
        <dbReference type="Google" id="ProtNLM"/>
    </source>
</evidence>
<keyword evidence="1" id="KW-0812">Transmembrane</keyword>
<feature type="transmembrane region" description="Helical" evidence="1">
    <location>
        <begin position="166"/>
        <end position="185"/>
    </location>
</feature>
<dbReference type="AlphaFoldDB" id="A0AAW6IM92"/>
<sequence>MCDSNPCDQICKKQIAYEKAIDAYQFHVQRYHTWVNYYAIFVGALFVAFYTIIAQTDFEIHYYFMEASKIRSELLLPIIIVLLGWSTSIAWFASIVGHCAWMNSWIEIVKSNEEALFSNSFFVYRKVKLSNEQDAKAKKEYGENWKNDWETNNNKFLPQFISTQKVTQYFVQIVILAWIFAITFLGTILGLGWFSLIIFFILLALSYLVERFILNNVHKCLSSFISKIAE</sequence>
<evidence type="ECO:0000256" key="1">
    <source>
        <dbReference type="SAM" id="Phobius"/>
    </source>
</evidence>
<evidence type="ECO:0000313" key="2">
    <source>
        <dbReference type="EMBL" id="MDC7961603.1"/>
    </source>
</evidence>
<evidence type="ECO:0000313" key="3">
    <source>
        <dbReference type="Proteomes" id="UP001215078"/>
    </source>
</evidence>
<feature type="transmembrane region" description="Helical" evidence="1">
    <location>
        <begin position="191"/>
        <end position="209"/>
    </location>
</feature>
<feature type="transmembrane region" description="Helical" evidence="1">
    <location>
        <begin position="74"/>
        <end position="101"/>
    </location>
</feature>
<name>A0AAW6IM92_BACOV</name>
<reference evidence="2" key="1">
    <citation type="submission" date="2022-10" db="EMBL/GenBank/DDBJ databases">
        <title>Human gut microbiome strain richness.</title>
        <authorList>
            <person name="Chen-Liaw A."/>
        </authorList>
    </citation>
    <scope>NUCLEOTIDE SEQUENCE</scope>
    <source>
        <strain evidence="2">RTP21484st1_H8_RTP21484_190118</strain>
    </source>
</reference>
<dbReference type="Pfam" id="PF24838">
    <property type="entry name" value="8xMP"/>
    <property type="match status" value="1"/>
</dbReference>
<keyword evidence="1" id="KW-0472">Membrane</keyword>
<dbReference type="InterPro" id="IPR056918">
    <property type="entry name" value="8xMP"/>
</dbReference>
<dbReference type="RefSeq" id="WP_149943553.1">
    <property type="nucleotide sequence ID" value="NZ_CAKJZM010000002.1"/>
</dbReference>
<organism evidence="2 3">
    <name type="scientific">Bacteroides ovatus</name>
    <dbReference type="NCBI Taxonomy" id="28116"/>
    <lineage>
        <taxon>Bacteria</taxon>
        <taxon>Pseudomonadati</taxon>
        <taxon>Bacteroidota</taxon>
        <taxon>Bacteroidia</taxon>
        <taxon>Bacteroidales</taxon>
        <taxon>Bacteroidaceae</taxon>
        <taxon>Bacteroides</taxon>
    </lineage>
</organism>
<feature type="transmembrane region" description="Helical" evidence="1">
    <location>
        <begin position="35"/>
        <end position="54"/>
    </location>
</feature>
<proteinExistence type="predicted"/>
<comment type="caution">
    <text evidence="2">The sequence shown here is derived from an EMBL/GenBank/DDBJ whole genome shotgun (WGS) entry which is preliminary data.</text>
</comment>
<keyword evidence="1" id="KW-1133">Transmembrane helix</keyword>
<dbReference type="EMBL" id="JAQQPO010000052">
    <property type="protein sequence ID" value="MDC7961603.1"/>
    <property type="molecule type" value="Genomic_DNA"/>
</dbReference>
<accession>A0AAW6IM92</accession>